<protein>
    <submittedName>
        <fullName evidence="1">Uncharacterized protein</fullName>
    </submittedName>
</protein>
<dbReference type="EMBL" id="RDOM01000178">
    <property type="protein sequence ID" value="MBF4274295.1"/>
    <property type="molecule type" value="Genomic_DNA"/>
</dbReference>
<dbReference type="EMBL" id="RDPI01000661">
    <property type="protein sequence ID" value="MBF4376248.1"/>
    <property type="molecule type" value="Genomic_DNA"/>
</dbReference>
<gene>
    <name evidence="1" type="ORF">EAY07_20240</name>
    <name evidence="2" type="ORF">EAY46_25010</name>
    <name evidence="3" type="ORF">ERJ77_19430</name>
</gene>
<dbReference type="Proteomes" id="UP000726136">
    <property type="component" value="Unassembled WGS sequence"/>
</dbReference>
<dbReference type="RefSeq" id="WP_071178887.1">
    <property type="nucleotide sequence ID" value="NZ_JAHGUZ010000024.1"/>
</dbReference>
<evidence type="ECO:0000313" key="2">
    <source>
        <dbReference type="EMBL" id="MBF4376248.1"/>
    </source>
</evidence>
<sequence>MAERKPSFMEEIEQDMHRLEQDGETFAVFRFSDWERVKTLIESRLASQGREIIQVHKQNRKLSAILARVEKKQ</sequence>
<keyword evidence="5" id="KW-1185">Reference proteome</keyword>
<evidence type="ECO:0000313" key="3">
    <source>
        <dbReference type="EMBL" id="MBF4436626.1"/>
    </source>
</evidence>
<organism evidence="1 4">
    <name type="scientific">Vibrio anguillarum</name>
    <name type="common">Listonella anguillarum</name>
    <dbReference type="NCBI Taxonomy" id="55601"/>
    <lineage>
        <taxon>Bacteria</taxon>
        <taxon>Pseudomonadati</taxon>
        <taxon>Pseudomonadota</taxon>
        <taxon>Gammaproteobacteria</taxon>
        <taxon>Vibrionales</taxon>
        <taxon>Vibrionaceae</taxon>
        <taxon>Vibrio</taxon>
    </lineage>
</organism>
<dbReference type="Proteomes" id="UP000786185">
    <property type="component" value="Unassembled WGS sequence"/>
</dbReference>
<dbReference type="AlphaFoldDB" id="A0A8I0RUL6"/>
<reference evidence="4 5" key="1">
    <citation type="journal article" date="2021" name="PeerJ">
        <title>Analysis of 44 Vibrio anguillarum genomes reveals high genetic diversity.</title>
        <authorList>
            <person name="Hansen M.J."/>
            <person name="Dalsgaard I."/>
        </authorList>
    </citation>
    <scope>NUCLEOTIDE SEQUENCE [LARGE SCALE GENOMIC DNA]</scope>
    <source>
        <strain evidence="2 5">040915-1/1B</strain>
        <strain evidence="1 4">17-16730-2A</strain>
        <strain evidence="3">850617-1/1</strain>
    </source>
</reference>
<comment type="caution">
    <text evidence="1">The sequence shown here is derived from an EMBL/GenBank/DDBJ whole genome shotgun (WGS) entry which is preliminary data.</text>
</comment>
<dbReference type="Proteomes" id="UP000722957">
    <property type="component" value="Unassembled WGS sequence"/>
</dbReference>
<name>A0A8I0RUL6_VIBAN</name>
<dbReference type="EMBL" id="SCLC01000247">
    <property type="protein sequence ID" value="MBF4436626.1"/>
    <property type="molecule type" value="Genomic_DNA"/>
</dbReference>
<accession>A0A8I0RUL6</accession>
<evidence type="ECO:0000313" key="4">
    <source>
        <dbReference type="Proteomes" id="UP000722957"/>
    </source>
</evidence>
<proteinExistence type="predicted"/>
<evidence type="ECO:0000313" key="1">
    <source>
        <dbReference type="EMBL" id="MBF4274295.1"/>
    </source>
</evidence>
<evidence type="ECO:0000313" key="5">
    <source>
        <dbReference type="Proteomes" id="UP000726136"/>
    </source>
</evidence>